<evidence type="ECO:0000313" key="2">
    <source>
        <dbReference type="EMBL" id="MFC7063861.1"/>
    </source>
</evidence>
<proteinExistence type="predicted"/>
<dbReference type="RefSeq" id="WP_390217679.1">
    <property type="nucleotide sequence ID" value="NZ_JBHSZV010000061.1"/>
</dbReference>
<dbReference type="Pfam" id="PF04964">
    <property type="entry name" value="Flp_Fap"/>
    <property type="match status" value="1"/>
</dbReference>
<comment type="caution">
    <text evidence="2">The sequence shown here is derived from an EMBL/GenBank/DDBJ whole genome shotgun (WGS) entry which is preliminary data.</text>
</comment>
<sequence>MEMLKRFIQEEEGQAMAEYGLILALIAVVVAGVAVTLGEQIKDAFNVIVEALKGNVESDG</sequence>
<feature type="transmembrane region" description="Helical" evidence="1">
    <location>
        <begin position="20"/>
        <end position="38"/>
    </location>
</feature>
<gene>
    <name evidence="2" type="ORF">ACFQIC_18855</name>
</gene>
<dbReference type="Proteomes" id="UP001596410">
    <property type="component" value="Unassembled WGS sequence"/>
</dbReference>
<name>A0ABW2ER14_9BACI</name>
<dbReference type="EMBL" id="JBHSZV010000061">
    <property type="protein sequence ID" value="MFC7063861.1"/>
    <property type="molecule type" value="Genomic_DNA"/>
</dbReference>
<dbReference type="InterPro" id="IPR007047">
    <property type="entry name" value="Flp_Fap"/>
</dbReference>
<evidence type="ECO:0000313" key="3">
    <source>
        <dbReference type="Proteomes" id="UP001596410"/>
    </source>
</evidence>
<evidence type="ECO:0000256" key="1">
    <source>
        <dbReference type="SAM" id="Phobius"/>
    </source>
</evidence>
<organism evidence="2 3">
    <name type="scientific">Halobacillus seohaensis</name>
    <dbReference type="NCBI Taxonomy" id="447421"/>
    <lineage>
        <taxon>Bacteria</taxon>
        <taxon>Bacillati</taxon>
        <taxon>Bacillota</taxon>
        <taxon>Bacilli</taxon>
        <taxon>Bacillales</taxon>
        <taxon>Bacillaceae</taxon>
        <taxon>Halobacillus</taxon>
    </lineage>
</organism>
<reference evidence="3" key="1">
    <citation type="journal article" date="2019" name="Int. J. Syst. Evol. Microbiol.">
        <title>The Global Catalogue of Microorganisms (GCM) 10K type strain sequencing project: providing services to taxonomists for standard genome sequencing and annotation.</title>
        <authorList>
            <consortium name="The Broad Institute Genomics Platform"/>
            <consortium name="The Broad Institute Genome Sequencing Center for Infectious Disease"/>
            <person name="Wu L."/>
            <person name="Ma J."/>
        </authorList>
    </citation>
    <scope>NUCLEOTIDE SEQUENCE [LARGE SCALE GENOMIC DNA]</scope>
    <source>
        <strain evidence="3">CGMCC 4.1621</strain>
    </source>
</reference>
<keyword evidence="1" id="KW-1133">Transmembrane helix</keyword>
<keyword evidence="3" id="KW-1185">Reference proteome</keyword>
<keyword evidence="1" id="KW-0812">Transmembrane</keyword>
<keyword evidence="1" id="KW-0472">Membrane</keyword>
<protein>
    <submittedName>
        <fullName evidence="2">Flp family type IVb pilin</fullName>
    </submittedName>
</protein>
<accession>A0ABW2ER14</accession>